<dbReference type="Proteomes" id="UP001470809">
    <property type="component" value="Chromosome"/>
</dbReference>
<keyword evidence="1" id="KW-0732">Signal</keyword>
<reference evidence="3" key="1">
    <citation type="submission" date="2024-04" db="EMBL/GenBank/DDBJ databases">
        <title>Phylogenomic analyses of a clade within the roseobacter group suggest taxonomic reassignments of species of the genera Aestuariivita, Citreicella, Loktanella, Nautella, Pelagibaca, Ruegeria, Thalassobius, Thiobacimonas and Tropicibacter, and the proposal o.</title>
        <authorList>
            <person name="Jeon C.O."/>
        </authorList>
    </citation>
    <scope>NUCLEOTIDE SEQUENCE [LARGE SCALE GENOMIC DNA]</scope>
    <source>
        <strain evidence="3">SS1-5</strain>
    </source>
</reference>
<dbReference type="EMBL" id="CP151767">
    <property type="protein sequence ID" value="WZU67339.1"/>
    <property type="molecule type" value="Genomic_DNA"/>
</dbReference>
<feature type="chain" id="PRO_5042960251" evidence="1">
    <location>
        <begin position="18"/>
        <end position="111"/>
    </location>
</feature>
<proteinExistence type="predicted"/>
<protein>
    <submittedName>
        <fullName evidence="2">Succinate dehydrogenase</fullName>
    </submittedName>
</protein>
<reference evidence="2 3" key="2">
    <citation type="submission" date="2024-08" db="EMBL/GenBank/DDBJ databases">
        <title>Phylogenomic analyses of a clade within the roseobacter group suggest taxonomic reassignments of species of the genera Aestuariivita, Citreicella, Loktanella, Nautella, Pelagibaca, Ruegeria, Thalassobius, Thiobacimonas and Tropicibacter, and the proposal o.</title>
        <authorList>
            <person name="Jeon C.O."/>
        </authorList>
    </citation>
    <scope>NUCLEOTIDE SEQUENCE [LARGE SCALE GENOMIC DNA]</scope>
    <source>
        <strain evidence="2 3">SS1-5</strain>
    </source>
</reference>
<keyword evidence="3" id="KW-1185">Reference proteome</keyword>
<dbReference type="RefSeq" id="WP_342076650.1">
    <property type="nucleotide sequence ID" value="NZ_CP151767.2"/>
</dbReference>
<dbReference type="KEGG" id="yrh:AABB31_20720"/>
<evidence type="ECO:0000256" key="1">
    <source>
        <dbReference type="SAM" id="SignalP"/>
    </source>
</evidence>
<dbReference type="AlphaFoldDB" id="A0AAN0M967"/>
<evidence type="ECO:0000313" key="2">
    <source>
        <dbReference type="EMBL" id="WZU67339.1"/>
    </source>
</evidence>
<feature type="signal peptide" evidence="1">
    <location>
        <begin position="1"/>
        <end position="17"/>
    </location>
</feature>
<accession>A0AAN0M967</accession>
<gene>
    <name evidence="2" type="ORF">AABB31_20720</name>
</gene>
<organism evidence="2 3">
    <name type="scientific">Yoonia rhodophyticola</name>
    <dbReference type="NCBI Taxonomy" id="3137370"/>
    <lineage>
        <taxon>Bacteria</taxon>
        <taxon>Pseudomonadati</taxon>
        <taxon>Pseudomonadota</taxon>
        <taxon>Alphaproteobacteria</taxon>
        <taxon>Rhodobacterales</taxon>
        <taxon>Paracoccaceae</taxon>
        <taxon>Yoonia</taxon>
    </lineage>
</organism>
<name>A0AAN0M967_9RHOB</name>
<dbReference type="PROSITE" id="PS51257">
    <property type="entry name" value="PROKAR_LIPOPROTEIN"/>
    <property type="match status" value="1"/>
</dbReference>
<evidence type="ECO:0000313" key="3">
    <source>
        <dbReference type="Proteomes" id="UP001470809"/>
    </source>
</evidence>
<sequence length="111" mass="11499">MRIWLAAVALLAVAACAEVSQQGDRLARDSAKAVTNDVLAAQFPGQDVTPVTDCVIDNATGPEVIEIARAAVIGTTADTTRLVLGIAQRRETVACIAEKTLTVGNLLGALQ</sequence>